<protein>
    <recommendedName>
        <fullName evidence="4">Trehalose 6-phosphate phosphatase</fullName>
        <ecNumber evidence="4">3.1.3.12</ecNumber>
    </recommendedName>
</protein>
<accession>A0A9X2KS24</accession>
<keyword evidence="4" id="KW-0479">Metal-binding</keyword>
<dbReference type="Proteomes" id="UP001139319">
    <property type="component" value="Unassembled WGS sequence"/>
</dbReference>
<name>A0A9X2KS24_9GAMM</name>
<comment type="cofactor">
    <cofactor evidence="4">
        <name>Mg(2+)</name>
        <dbReference type="ChEBI" id="CHEBI:18420"/>
    </cofactor>
</comment>
<proteinExistence type="inferred from homology"/>
<dbReference type="InterPro" id="IPR006379">
    <property type="entry name" value="HAD-SF_hydro_IIB"/>
</dbReference>
<feature type="non-terminal residue" evidence="6">
    <location>
        <position position="1"/>
    </location>
</feature>
<dbReference type="RefSeq" id="WP_253965975.1">
    <property type="nucleotide sequence ID" value="NZ_JAMFTH010000001.1"/>
</dbReference>
<sequence>SAFCVLRSAFCVLRSAFCVLRSAFCVTYPIPPVPAPCYSLYMVILKKVSHDMHITRSEDVALFLDFDGTLVDFASTPEGVYVSEQLRRVLSDLAVQLNGALALVSGRSIDSLSGLVDLPLAMAGSHGAEWCLAKGTVEERDLESEAFADIKAKLLKYAAKDDLIAEDKGHAVALHYRGKEHLRETLDYFIDVELGLDARTDVRVIKGNCVREIQPTGVDKGVAIAHFMGMEPFKGRQPVYIGDDTTDEDGFAWVNHNGGVSIKVGEGNTCAGVRLADTGEVFAFLQGQLDKLRQLNDRTQSRAGSNR</sequence>
<dbReference type="GO" id="GO:0004805">
    <property type="term" value="F:trehalose-phosphatase activity"/>
    <property type="evidence" value="ECO:0007669"/>
    <property type="project" value="UniProtKB-EC"/>
</dbReference>
<dbReference type="SUPFAM" id="SSF56784">
    <property type="entry name" value="HAD-like"/>
    <property type="match status" value="1"/>
</dbReference>
<comment type="pathway">
    <text evidence="1 4">Glycan biosynthesis; trehalose biosynthesis.</text>
</comment>
<reference evidence="6" key="2">
    <citation type="submission" date="2023-01" db="EMBL/GenBank/DDBJ databases">
        <title>Gilvimarinus xylanilyticus HB14 isolated from Caulerpa lentillifera aquaculture base in Hainan, China.</title>
        <authorList>
            <person name="Zhang Y.-J."/>
        </authorList>
    </citation>
    <scope>NUCLEOTIDE SEQUENCE</scope>
    <source>
        <strain evidence="6">HB14</strain>
    </source>
</reference>
<evidence type="ECO:0000256" key="4">
    <source>
        <dbReference type="RuleBase" id="RU361117"/>
    </source>
</evidence>
<evidence type="ECO:0000256" key="3">
    <source>
        <dbReference type="ARBA" id="ARBA00022801"/>
    </source>
</evidence>
<evidence type="ECO:0000313" key="7">
    <source>
        <dbReference type="Proteomes" id="UP001139319"/>
    </source>
</evidence>
<dbReference type="InterPro" id="IPR003337">
    <property type="entry name" value="Trehalose_PPase"/>
</dbReference>
<dbReference type="EC" id="3.1.3.12" evidence="4"/>
<dbReference type="CDD" id="cd01627">
    <property type="entry name" value="HAD_TPP"/>
    <property type="match status" value="1"/>
</dbReference>
<dbReference type="GO" id="GO:0005992">
    <property type="term" value="P:trehalose biosynthetic process"/>
    <property type="evidence" value="ECO:0007669"/>
    <property type="project" value="InterPro"/>
</dbReference>
<keyword evidence="4" id="KW-0460">Magnesium</keyword>
<dbReference type="PANTHER" id="PTHR43768:SF3">
    <property type="entry name" value="TREHALOSE 6-PHOSPHATE PHOSPHATASE"/>
    <property type="match status" value="1"/>
</dbReference>
<dbReference type="PANTHER" id="PTHR43768">
    <property type="entry name" value="TREHALOSE 6-PHOSPHATE PHOSPHATASE"/>
    <property type="match status" value="1"/>
</dbReference>
<dbReference type="InterPro" id="IPR036412">
    <property type="entry name" value="HAD-like_sf"/>
</dbReference>
<keyword evidence="7" id="KW-1185">Reference proteome</keyword>
<dbReference type="NCBIfam" id="TIGR00685">
    <property type="entry name" value="T6PP"/>
    <property type="match status" value="1"/>
</dbReference>
<dbReference type="NCBIfam" id="TIGR01484">
    <property type="entry name" value="HAD-SF-IIB"/>
    <property type="match status" value="1"/>
</dbReference>
<feature type="chain" id="PRO_5040806151" description="Trehalose 6-phosphate phosphatase" evidence="5">
    <location>
        <begin position="24"/>
        <end position="307"/>
    </location>
</feature>
<dbReference type="GO" id="GO:0000287">
    <property type="term" value="F:magnesium ion binding"/>
    <property type="evidence" value="ECO:0007669"/>
    <property type="project" value="UniProtKB-ARBA"/>
</dbReference>
<keyword evidence="3 4" id="KW-0378">Hydrolase</keyword>
<evidence type="ECO:0000313" key="6">
    <source>
        <dbReference type="EMBL" id="MCP8897672.1"/>
    </source>
</evidence>
<keyword evidence="5" id="KW-0732">Signal</keyword>
<comment type="caution">
    <text evidence="6">The sequence shown here is derived from an EMBL/GenBank/DDBJ whole genome shotgun (WGS) entry which is preliminary data.</text>
</comment>
<feature type="signal peptide" evidence="5">
    <location>
        <begin position="1"/>
        <end position="23"/>
    </location>
</feature>
<dbReference type="AlphaFoldDB" id="A0A9X2KS24"/>
<evidence type="ECO:0000256" key="5">
    <source>
        <dbReference type="SAM" id="SignalP"/>
    </source>
</evidence>
<dbReference type="EMBL" id="JAMFTH010000001">
    <property type="protein sequence ID" value="MCP8897672.1"/>
    <property type="molecule type" value="Genomic_DNA"/>
</dbReference>
<dbReference type="Gene3D" id="3.30.70.1020">
    <property type="entry name" value="Trehalose-6-phosphate phosphatase related protein, domain 2"/>
    <property type="match status" value="1"/>
</dbReference>
<gene>
    <name evidence="6" type="primary">otsB</name>
    <name evidence="6" type="ORF">M6D89_00005</name>
</gene>
<dbReference type="InterPro" id="IPR023214">
    <property type="entry name" value="HAD_sf"/>
</dbReference>
<organism evidence="6 7">
    <name type="scientific">Gilvimarinus xylanilyticus</name>
    <dbReference type="NCBI Taxonomy" id="2944139"/>
    <lineage>
        <taxon>Bacteria</taxon>
        <taxon>Pseudomonadati</taxon>
        <taxon>Pseudomonadota</taxon>
        <taxon>Gammaproteobacteria</taxon>
        <taxon>Cellvibrionales</taxon>
        <taxon>Cellvibrionaceae</taxon>
        <taxon>Gilvimarinus</taxon>
    </lineage>
</organism>
<reference evidence="6" key="1">
    <citation type="submission" date="2022-05" db="EMBL/GenBank/DDBJ databases">
        <authorList>
            <person name="Sun H.-N."/>
        </authorList>
    </citation>
    <scope>NUCLEOTIDE SEQUENCE</scope>
    <source>
        <strain evidence="6">HB14</strain>
    </source>
</reference>
<evidence type="ECO:0000256" key="1">
    <source>
        <dbReference type="ARBA" id="ARBA00005199"/>
    </source>
</evidence>
<evidence type="ECO:0000256" key="2">
    <source>
        <dbReference type="ARBA" id="ARBA00008770"/>
    </source>
</evidence>
<dbReference type="Gene3D" id="3.40.50.1000">
    <property type="entry name" value="HAD superfamily/HAD-like"/>
    <property type="match status" value="1"/>
</dbReference>
<dbReference type="InterPro" id="IPR044651">
    <property type="entry name" value="OTSB-like"/>
</dbReference>
<comment type="function">
    <text evidence="4">Removes the phosphate from trehalose 6-phosphate to produce free trehalose.</text>
</comment>
<dbReference type="Pfam" id="PF02358">
    <property type="entry name" value="Trehalose_PPase"/>
    <property type="match status" value="1"/>
</dbReference>
<comment type="catalytic activity">
    <reaction evidence="4">
        <text>alpha,alpha-trehalose 6-phosphate + H2O = alpha,alpha-trehalose + phosphate</text>
        <dbReference type="Rhea" id="RHEA:23420"/>
        <dbReference type="ChEBI" id="CHEBI:15377"/>
        <dbReference type="ChEBI" id="CHEBI:16551"/>
        <dbReference type="ChEBI" id="CHEBI:43474"/>
        <dbReference type="ChEBI" id="CHEBI:58429"/>
        <dbReference type="EC" id="3.1.3.12"/>
    </reaction>
</comment>
<comment type="similarity">
    <text evidence="2 4">Belongs to the trehalose phosphatase family.</text>
</comment>